<keyword evidence="2" id="KW-0479">Metal-binding</keyword>
<keyword evidence="3 5" id="KW-0456">Lyase</keyword>
<dbReference type="GO" id="GO:0005737">
    <property type="term" value="C:cytoplasm"/>
    <property type="evidence" value="ECO:0007669"/>
    <property type="project" value="TreeGrafter"/>
</dbReference>
<protein>
    <submittedName>
        <fullName evidence="5">2-keto-3-deoxy-L-rhamnonate aldolase</fullName>
        <ecNumber evidence="5">4.1.2.-</ecNumber>
    </submittedName>
    <submittedName>
        <fullName evidence="6">4-hydroxy-3-methylbut-2-en-1-yl diphosphate synthase</fullName>
    </submittedName>
</protein>
<feature type="domain" description="HpcH/HpaI aldolase/citrate lyase" evidence="4">
    <location>
        <begin position="26"/>
        <end position="239"/>
    </location>
</feature>
<evidence type="ECO:0000256" key="1">
    <source>
        <dbReference type="ARBA" id="ARBA00005568"/>
    </source>
</evidence>
<dbReference type="GO" id="GO:0046872">
    <property type="term" value="F:metal ion binding"/>
    <property type="evidence" value="ECO:0007669"/>
    <property type="project" value="UniProtKB-KW"/>
</dbReference>
<dbReference type="GO" id="GO:0016832">
    <property type="term" value="F:aldehyde-lyase activity"/>
    <property type="evidence" value="ECO:0007669"/>
    <property type="project" value="TreeGrafter"/>
</dbReference>
<evidence type="ECO:0000256" key="3">
    <source>
        <dbReference type="ARBA" id="ARBA00023239"/>
    </source>
</evidence>
<evidence type="ECO:0000313" key="8">
    <source>
        <dbReference type="Proteomes" id="UP000196386"/>
    </source>
</evidence>
<dbReference type="SUPFAM" id="SSF51621">
    <property type="entry name" value="Phosphoenolpyruvate/pyruvate domain"/>
    <property type="match status" value="1"/>
</dbReference>
<dbReference type="EMBL" id="NFKP01000029">
    <property type="protein sequence ID" value="OUP67645.1"/>
    <property type="molecule type" value="Genomic_DNA"/>
</dbReference>
<sequence>MNRAKQLLDKFSGSELAVGGHVFFTDASISEEMACWGYDFIWIDAEHGPFDKEKILQSIVAANNAGAAAIVRVTVNDPAFIKPVLEMGPDGVISPMVCTREEAQRFADACLYPPKGARGFGPRRANRYGAIPSGSYLENASKSFLRIAQIEHVKAVENLEEIFQVDGIDAYVVGPNDLSGSIGRLGDTQHPEVVALFDEIAQKCKAAGKIFGTSIGPNDRQYIRDWIARGIHFISCGDDISFIANGTRDTIAFIKGCR</sequence>
<accession>A0A174P9X8</accession>
<reference evidence="6" key="3">
    <citation type="journal article" date="2018" name="BMC Genomics">
        <title>Whole genome sequencing and function prediction of 133 gut anaerobes isolated from chicken caecum in pure cultures.</title>
        <authorList>
            <person name="Medvecky M."/>
            <person name="Cejkova D."/>
            <person name="Polansky O."/>
            <person name="Karasova D."/>
            <person name="Kubasova T."/>
            <person name="Cizek A."/>
            <person name="Rychlik I."/>
        </authorList>
    </citation>
    <scope>NUCLEOTIDE SEQUENCE</scope>
    <source>
        <strain evidence="6">An175</strain>
    </source>
</reference>
<reference evidence="5 7" key="1">
    <citation type="submission" date="2015-09" db="EMBL/GenBank/DDBJ databases">
        <authorList>
            <consortium name="Pathogen Informatics"/>
        </authorList>
    </citation>
    <scope>NUCLEOTIDE SEQUENCE [LARGE SCALE GENOMIC DNA]</scope>
    <source>
        <strain evidence="5 7">2789STDY5834939</strain>
    </source>
</reference>
<evidence type="ECO:0000313" key="6">
    <source>
        <dbReference type="EMBL" id="OUP67645.1"/>
    </source>
</evidence>
<evidence type="ECO:0000313" key="5">
    <source>
        <dbReference type="EMBL" id="CUP54909.1"/>
    </source>
</evidence>
<dbReference type="Proteomes" id="UP000095765">
    <property type="component" value="Unassembled WGS sequence"/>
</dbReference>
<dbReference type="InterPro" id="IPR040442">
    <property type="entry name" value="Pyrv_kinase-like_dom_sf"/>
</dbReference>
<gene>
    <name evidence="5" type="primary">rhmA_1</name>
    <name evidence="6" type="ORF">B5F11_17245</name>
    <name evidence="5" type="ORF">ERS852551_01160</name>
</gene>
<evidence type="ECO:0000259" key="4">
    <source>
        <dbReference type="Pfam" id="PF03328"/>
    </source>
</evidence>
<dbReference type="AlphaFoldDB" id="A0A174P9X8"/>
<dbReference type="InterPro" id="IPR005000">
    <property type="entry name" value="Aldolase/citrate-lyase_domain"/>
</dbReference>
<dbReference type="InterPro" id="IPR050251">
    <property type="entry name" value="HpcH-HpaI_aldolase"/>
</dbReference>
<dbReference type="GeneID" id="72465183"/>
<dbReference type="EMBL" id="CZBE01000006">
    <property type="protein sequence ID" value="CUP54909.1"/>
    <property type="molecule type" value="Genomic_DNA"/>
</dbReference>
<dbReference type="InterPro" id="IPR015813">
    <property type="entry name" value="Pyrv/PenolPyrv_kinase-like_dom"/>
</dbReference>
<dbReference type="RefSeq" id="WP_006877227.1">
    <property type="nucleotide sequence ID" value="NZ_CABIWA010000003.1"/>
</dbReference>
<comment type="similarity">
    <text evidence="1">Belongs to the HpcH/HpaI aldolase family.</text>
</comment>
<dbReference type="EC" id="4.1.2.-" evidence="5"/>
<dbReference type="PANTHER" id="PTHR30502">
    <property type="entry name" value="2-KETO-3-DEOXY-L-RHAMNONATE ALDOLASE"/>
    <property type="match status" value="1"/>
</dbReference>
<dbReference type="Pfam" id="PF03328">
    <property type="entry name" value="HpcH_HpaI"/>
    <property type="match status" value="1"/>
</dbReference>
<evidence type="ECO:0000256" key="2">
    <source>
        <dbReference type="ARBA" id="ARBA00022723"/>
    </source>
</evidence>
<dbReference type="PANTHER" id="PTHR30502:SF0">
    <property type="entry name" value="PHOSPHOENOLPYRUVATE CARBOXYLASE FAMILY PROTEIN"/>
    <property type="match status" value="1"/>
</dbReference>
<evidence type="ECO:0000313" key="7">
    <source>
        <dbReference type="Proteomes" id="UP000095765"/>
    </source>
</evidence>
<dbReference type="Gene3D" id="3.20.20.60">
    <property type="entry name" value="Phosphoenolpyruvate-binding domains"/>
    <property type="match status" value="1"/>
</dbReference>
<proteinExistence type="inferred from homology"/>
<organism evidence="5 7">
    <name type="scientific">Anaerotruncus colihominis</name>
    <dbReference type="NCBI Taxonomy" id="169435"/>
    <lineage>
        <taxon>Bacteria</taxon>
        <taxon>Bacillati</taxon>
        <taxon>Bacillota</taxon>
        <taxon>Clostridia</taxon>
        <taxon>Eubacteriales</taxon>
        <taxon>Oscillospiraceae</taxon>
        <taxon>Anaerotruncus</taxon>
    </lineage>
</organism>
<dbReference type="Proteomes" id="UP000196386">
    <property type="component" value="Unassembled WGS sequence"/>
</dbReference>
<name>A0A174P9X8_9FIRM</name>
<reference evidence="8" key="2">
    <citation type="submission" date="2017-04" db="EMBL/GenBank/DDBJ databases">
        <title>Function of individual gut microbiota members based on whole genome sequencing of pure cultures obtained from chicken caecum.</title>
        <authorList>
            <person name="Medvecky M."/>
            <person name="Cejkova D."/>
            <person name="Polansky O."/>
            <person name="Karasova D."/>
            <person name="Kubasova T."/>
            <person name="Cizek A."/>
            <person name="Rychlik I."/>
        </authorList>
    </citation>
    <scope>NUCLEOTIDE SEQUENCE [LARGE SCALE GENOMIC DNA]</scope>
    <source>
        <strain evidence="8">An175</strain>
    </source>
</reference>
<dbReference type="OrthoDB" id="86160at2"/>